<dbReference type="GO" id="GO:0005524">
    <property type="term" value="F:ATP binding"/>
    <property type="evidence" value="ECO:0007669"/>
    <property type="project" value="UniProtKB-UniRule"/>
</dbReference>
<dbReference type="GO" id="GO:0009435">
    <property type="term" value="P:NAD+ biosynthetic process"/>
    <property type="evidence" value="ECO:0007669"/>
    <property type="project" value="UniProtKB-UniRule"/>
</dbReference>
<feature type="binding site" evidence="7">
    <location>
        <position position="399"/>
    </location>
    <ligand>
        <name>deamido-NAD(+)</name>
        <dbReference type="ChEBI" id="CHEBI:58437"/>
        <note>ligand shared between two neighboring subunits</note>
    </ligand>
</feature>
<dbReference type="GO" id="GO:0003952">
    <property type="term" value="F:NAD+ synthase (glutamine-hydrolyzing) activity"/>
    <property type="evidence" value="ECO:0007669"/>
    <property type="project" value="UniProtKB-UniRule"/>
</dbReference>
<evidence type="ECO:0000256" key="6">
    <source>
        <dbReference type="ARBA" id="ARBA00023027"/>
    </source>
</evidence>
<keyword evidence="3 7" id="KW-0436">Ligase</keyword>
<dbReference type="Gene3D" id="3.40.50.620">
    <property type="entry name" value="HUPs"/>
    <property type="match status" value="1"/>
</dbReference>
<keyword evidence="5 7" id="KW-0067">ATP-binding</keyword>
<feature type="active site" description="Proton acceptor" evidence="9">
    <location>
        <position position="44"/>
    </location>
</feature>
<feature type="binding site" evidence="7">
    <location>
        <position position="178"/>
    </location>
    <ligand>
        <name>L-glutamine</name>
        <dbReference type="ChEBI" id="CHEBI:58359"/>
    </ligand>
</feature>
<comment type="catalytic activity">
    <reaction evidence="7 8">
        <text>deamido-NAD(+) + L-glutamine + ATP + H2O = L-glutamate + AMP + diphosphate + NAD(+) + H(+)</text>
        <dbReference type="Rhea" id="RHEA:24384"/>
        <dbReference type="ChEBI" id="CHEBI:15377"/>
        <dbReference type="ChEBI" id="CHEBI:15378"/>
        <dbReference type="ChEBI" id="CHEBI:29985"/>
        <dbReference type="ChEBI" id="CHEBI:30616"/>
        <dbReference type="ChEBI" id="CHEBI:33019"/>
        <dbReference type="ChEBI" id="CHEBI:57540"/>
        <dbReference type="ChEBI" id="CHEBI:58359"/>
        <dbReference type="ChEBI" id="CHEBI:58437"/>
        <dbReference type="ChEBI" id="CHEBI:456215"/>
        <dbReference type="EC" id="6.3.5.1"/>
    </reaction>
</comment>
<dbReference type="InterPro" id="IPR003010">
    <property type="entry name" value="C-N_Hydrolase"/>
</dbReference>
<evidence type="ECO:0000256" key="5">
    <source>
        <dbReference type="ARBA" id="ARBA00022840"/>
    </source>
</evidence>
<organism evidence="12 13">
    <name type="scientific">Rhodanobacter denitrificans</name>
    <dbReference type="NCBI Taxonomy" id="666685"/>
    <lineage>
        <taxon>Bacteria</taxon>
        <taxon>Pseudomonadati</taxon>
        <taxon>Pseudomonadota</taxon>
        <taxon>Gammaproteobacteria</taxon>
        <taxon>Lysobacterales</taxon>
        <taxon>Rhodanobacteraceae</taxon>
        <taxon>Rhodanobacter</taxon>
    </lineage>
</organism>
<dbReference type="FunFam" id="3.40.50.620:FF:000106">
    <property type="entry name" value="Glutamine-dependent NAD(+) synthetase"/>
    <property type="match status" value="1"/>
</dbReference>
<evidence type="ECO:0000256" key="3">
    <source>
        <dbReference type="ARBA" id="ARBA00022598"/>
    </source>
</evidence>
<feature type="active site" description="Proton acceptor; for glutaminase activity" evidence="7">
    <location>
        <position position="44"/>
    </location>
</feature>
<reference evidence="12 13" key="1">
    <citation type="submission" date="2012-04" db="EMBL/GenBank/DDBJ databases">
        <title>Complete genome of Rhodanobacter sp. 2APBS1.</title>
        <authorList>
            <consortium name="US DOE Joint Genome Institute"/>
            <person name="Huntemann M."/>
            <person name="Wei C.-L."/>
            <person name="Han J."/>
            <person name="Detter J.C."/>
            <person name="Han C."/>
            <person name="Tapia R."/>
            <person name="Munk A.C.C."/>
            <person name="Chen A."/>
            <person name="Krypides N."/>
            <person name="Mavromatis K."/>
            <person name="Markowitz V."/>
            <person name="Szeto E."/>
            <person name="Ivanova N."/>
            <person name="Mikhailova N."/>
            <person name="Ovchinnikova G."/>
            <person name="Pagani I."/>
            <person name="Pati A."/>
            <person name="Goodwin L."/>
            <person name="Peters L."/>
            <person name="Pitluck S."/>
            <person name="Woyke T."/>
            <person name="Prakash O."/>
            <person name="Elkins J."/>
            <person name="Brown S."/>
            <person name="Palumbo A."/>
            <person name="Hemme C."/>
            <person name="Zhou J."/>
            <person name="Watson D."/>
            <person name="Jardine P."/>
            <person name="Kostka J."/>
            <person name="Green S."/>
        </authorList>
    </citation>
    <scope>NUCLEOTIDE SEQUENCE [LARGE SCALE GENOMIC DNA]</scope>
    <source>
        <strain evidence="12 13">2APBS1</strain>
    </source>
</reference>
<dbReference type="Gene3D" id="3.60.110.10">
    <property type="entry name" value="Carbon-nitrogen hydrolase"/>
    <property type="match status" value="1"/>
</dbReference>
<feature type="binding site" evidence="7">
    <location>
        <position position="370"/>
    </location>
    <ligand>
        <name>deamido-NAD(+)</name>
        <dbReference type="ChEBI" id="CHEBI:58437"/>
        <note>ligand shared between two neighboring subunits</note>
    </ligand>
</feature>
<evidence type="ECO:0000256" key="2">
    <source>
        <dbReference type="ARBA" id="ARBA00007145"/>
    </source>
</evidence>
<feature type="active site" description="Nucleophile; for glutaminase activity" evidence="7">
    <location>
        <position position="146"/>
    </location>
</feature>
<protein>
    <recommendedName>
        <fullName evidence="7 8">Glutamine-dependent NAD(+) synthetase</fullName>
        <ecNumber evidence="7 8">6.3.5.1</ecNumber>
    </recommendedName>
    <alternativeName>
        <fullName evidence="7 8">NAD(+) synthase [glutamine-hydrolyzing]</fullName>
    </alternativeName>
</protein>
<evidence type="ECO:0000313" key="12">
    <source>
        <dbReference type="EMBL" id="AGG87867.1"/>
    </source>
</evidence>
<dbReference type="InterPro" id="IPR036526">
    <property type="entry name" value="C-N_Hydrolase_sf"/>
</dbReference>
<dbReference type="KEGG" id="rhd:R2APBS1_0699"/>
<keyword evidence="4 7" id="KW-0547">Nucleotide-binding</keyword>
<evidence type="ECO:0000313" key="13">
    <source>
        <dbReference type="Proteomes" id="UP000011859"/>
    </source>
</evidence>
<dbReference type="CDD" id="cd07570">
    <property type="entry name" value="GAT_Gln-NAD-synth"/>
    <property type="match status" value="1"/>
</dbReference>
<evidence type="ECO:0000256" key="9">
    <source>
        <dbReference type="PROSITE-ProRule" id="PRU10139"/>
    </source>
</evidence>
<evidence type="ECO:0000256" key="4">
    <source>
        <dbReference type="ARBA" id="ARBA00022741"/>
    </source>
</evidence>
<dbReference type="PROSITE" id="PS50263">
    <property type="entry name" value="CN_HYDROLASE"/>
    <property type="match status" value="1"/>
</dbReference>
<feature type="binding site" evidence="7">
    <location>
        <position position="524"/>
    </location>
    <ligand>
        <name>deamido-NAD(+)</name>
        <dbReference type="ChEBI" id="CHEBI:58437"/>
        <note>ligand shared between two neighboring subunits</note>
    </ligand>
</feature>
<dbReference type="HAMAP" id="MF_02090">
    <property type="entry name" value="NadE_glutamine_dep"/>
    <property type="match status" value="1"/>
</dbReference>
<dbReference type="InterPro" id="IPR000132">
    <property type="entry name" value="Nitrilase/CN_hydratase_CS"/>
</dbReference>
<dbReference type="OrthoDB" id="9760188at2"/>
<dbReference type="InterPro" id="IPR003694">
    <property type="entry name" value="NAD_synthase"/>
</dbReference>
<comment type="similarity">
    <text evidence="10">Belongs to the NAD synthetase family.</text>
</comment>
<dbReference type="SUPFAM" id="SSF52402">
    <property type="entry name" value="Adenine nucleotide alpha hydrolases-like"/>
    <property type="match status" value="1"/>
</dbReference>
<keyword evidence="13" id="KW-1185">Reference proteome</keyword>
<dbReference type="eggNOG" id="COG0388">
    <property type="taxonomic scope" value="Bacteria"/>
</dbReference>
<dbReference type="STRING" id="666685.R2APBS1_0699"/>
<dbReference type="Proteomes" id="UP000011859">
    <property type="component" value="Chromosome"/>
</dbReference>
<comment type="pathway">
    <text evidence="1 7 8">Cofactor biosynthesis; NAD(+) biosynthesis; NAD(+) from deamido-NAD(+) (L-Gln route): step 1/1.</text>
</comment>
<gene>
    <name evidence="7" type="primary">nadE</name>
    <name evidence="12" type="ORF">R2APBS1_0699</name>
</gene>
<dbReference type="InterPro" id="IPR014445">
    <property type="entry name" value="Gln-dep_NAD_synthase"/>
</dbReference>
<dbReference type="InterPro" id="IPR022310">
    <property type="entry name" value="NAD/GMP_synthase"/>
</dbReference>
<dbReference type="SUPFAM" id="SSF56317">
    <property type="entry name" value="Carbon-nitrogen hydrolase"/>
    <property type="match status" value="1"/>
</dbReference>
<dbReference type="NCBIfam" id="NF010588">
    <property type="entry name" value="PRK13981.1"/>
    <property type="match status" value="1"/>
</dbReference>
<accession>M4NDC3</accession>
<dbReference type="PANTHER" id="PTHR23090:SF9">
    <property type="entry name" value="GLUTAMINE-DEPENDENT NAD(+) SYNTHETASE"/>
    <property type="match status" value="1"/>
</dbReference>
<dbReference type="AlphaFoldDB" id="M4NDC3"/>
<dbReference type="GO" id="GO:0004359">
    <property type="term" value="F:glutaminase activity"/>
    <property type="evidence" value="ECO:0007669"/>
    <property type="project" value="InterPro"/>
</dbReference>
<proteinExistence type="inferred from homology"/>
<comment type="caution">
    <text evidence="7">Lacks conserved residue(s) required for the propagation of feature annotation.</text>
</comment>
<dbReference type="EMBL" id="CP003470">
    <property type="protein sequence ID" value="AGG87867.1"/>
    <property type="molecule type" value="Genomic_DNA"/>
</dbReference>
<feature type="binding site" evidence="7">
    <location>
        <position position="172"/>
    </location>
    <ligand>
        <name>L-glutamine</name>
        <dbReference type="ChEBI" id="CHEBI:58359"/>
    </ligand>
</feature>
<evidence type="ECO:0000256" key="1">
    <source>
        <dbReference type="ARBA" id="ARBA00005188"/>
    </source>
</evidence>
<dbReference type="PIRSF" id="PIRSF006630">
    <property type="entry name" value="NADS_GAT"/>
    <property type="match status" value="1"/>
</dbReference>
<feature type="active site" description="For glutaminase activity" evidence="7">
    <location>
        <position position="110"/>
    </location>
</feature>
<feature type="binding site" evidence="7">
    <location>
        <position position="394"/>
    </location>
    <ligand>
        <name>ATP</name>
        <dbReference type="ChEBI" id="CHEBI:30616"/>
    </ligand>
</feature>
<sequence length="552" mass="58894" precursor="true">MAKLRVALAQFDFAVGAVAANAAKVGELIARARAGGAALVAFPELTLSGYPPEDLLLRPSFLAACASELATLAAASHGVAALVGHPYSEGEVFNAASLLRDGKVDCTAHKQALPNYGVFDDKRYFRPGHASVTTMIDGVSVGLLICEDVWQPEPAAQAAAAGAELLVVINASPWDERKQAEREAVLAARARETGCAIAYLNLVGGQDEVVYDGGSLLVDGDGMVAARAPAFVDALLWAGFDPATRRWSADDWPVAADPSLEATLYAALVRGTRDYIDKNAFSGVLLGLSGGIDSALTLALAVDALGASRVTAVMMPTRYTSQLSLDGARAQAQRQGVDYHVIDIEPTCQSFVAALAPAFAGKAADTTEENLQSRTRGVMLMALSNKHGKLLLATGNKSEMAVGYCTLYGDMCGAYAPLKDVYKTVVYRLARWRNGAGSGENNAAGRAISDFRLPIPPEVIDRPPSAELRDNQTDQDSLPPYDELDAILERFIEGEQSQAEIVAQGFDADVVRRVVRLVLLNEFKRRQSAPGPRVTTRAFGRERRYPITSGWH</sequence>
<dbReference type="NCBIfam" id="TIGR00552">
    <property type="entry name" value="nadE"/>
    <property type="match status" value="1"/>
</dbReference>
<dbReference type="eggNOG" id="COG0171">
    <property type="taxonomic scope" value="Bacteria"/>
</dbReference>
<evidence type="ECO:0000256" key="10">
    <source>
        <dbReference type="RuleBase" id="RU003811"/>
    </source>
</evidence>
<dbReference type="GO" id="GO:0008795">
    <property type="term" value="F:NAD+ synthase activity"/>
    <property type="evidence" value="ECO:0007669"/>
    <property type="project" value="UniProtKB-UniRule"/>
</dbReference>
<dbReference type="Pfam" id="PF00795">
    <property type="entry name" value="CN_hydrolase"/>
    <property type="match status" value="1"/>
</dbReference>
<dbReference type="CDD" id="cd00553">
    <property type="entry name" value="NAD_synthase"/>
    <property type="match status" value="1"/>
</dbReference>
<dbReference type="GO" id="GO:0005737">
    <property type="term" value="C:cytoplasm"/>
    <property type="evidence" value="ECO:0007669"/>
    <property type="project" value="InterPro"/>
</dbReference>
<name>M4NDC3_9GAMM</name>
<dbReference type="GO" id="GO:0000257">
    <property type="term" value="F:nitrilase activity"/>
    <property type="evidence" value="ECO:0007669"/>
    <property type="project" value="UniProtKB-ARBA"/>
</dbReference>
<dbReference type="EC" id="6.3.5.1" evidence="7 8"/>
<evidence type="ECO:0000256" key="8">
    <source>
        <dbReference type="PIRNR" id="PIRNR006630"/>
    </source>
</evidence>
<evidence type="ECO:0000259" key="11">
    <source>
        <dbReference type="PROSITE" id="PS50263"/>
    </source>
</evidence>
<feature type="domain" description="CN hydrolase" evidence="11">
    <location>
        <begin position="4"/>
        <end position="242"/>
    </location>
</feature>
<dbReference type="PROSITE" id="PS00920">
    <property type="entry name" value="NITRIL_CHT_1"/>
    <property type="match status" value="1"/>
</dbReference>
<dbReference type="Pfam" id="PF02540">
    <property type="entry name" value="NAD_synthase"/>
    <property type="match status" value="1"/>
</dbReference>
<dbReference type="InterPro" id="IPR014729">
    <property type="entry name" value="Rossmann-like_a/b/a_fold"/>
</dbReference>
<comment type="function">
    <text evidence="7">Catalyzes the ATP-dependent amidation of deamido-NAD to form NAD. Uses L-glutamine as a nitrogen source.</text>
</comment>
<feature type="binding site" evidence="7">
    <location>
        <position position="116"/>
    </location>
    <ligand>
        <name>L-glutamine</name>
        <dbReference type="ChEBI" id="CHEBI:58359"/>
    </ligand>
</feature>
<dbReference type="RefSeq" id="WP_015446886.1">
    <property type="nucleotide sequence ID" value="NC_020541.1"/>
</dbReference>
<comment type="similarity">
    <text evidence="2 7 8">In the C-terminal section; belongs to the NAD synthetase family.</text>
</comment>
<feature type="binding site" evidence="7">
    <location>
        <begin position="287"/>
        <end position="294"/>
    </location>
    <ligand>
        <name>ATP</name>
        <dbReference type="ChEBI" id="CHEBI:30616"/>
    </ligand>
</feature>
<evidence type="ECO:0000256" key="7">
    <source>
        <dbReference type="HAMAP-Rule" id="MF_02090"/>
    </source>
</evidence>
<keyword evidence="6 7" id="KW-0520">NAD</keyword>
<dbReference type="HOGENOM" id="CLU_022313_2_0_6"/>
<dbReference type="UniPathway" id="UPA00253">
    <property type="reaction ID" value="UER00334"/>
</dbReference>
<dbReference type="PANTHER" id="PTHR23090">
    <property type="entry name" value="NH 3 /GLUTAMINE-DEPENDENT NAD + SYNTHETASE"/>
    <property type="match status" value="1"/>
</dbReference>